<feature type="non-terminal residue" evidence="3">
    <location>
        <position position="666"/>
    </location>
</feature>
<evidence type="ECO:0000313" key="4">
    <source>
        <dbReference type="Proteomes" id="UP001159427"/>
    </source>
</evidence>
<gene>
    <name evidence="3" type="ORF">PEVE_00012198</name>
</gene>
<protein>
    <recommendedName>
        <fullName evidence="2">Phospholipase A2-like domain-containing protein</fullName>
    </recommendedName>
</protein>
<dbReference type="InterPro" id="IPR013607">
    <property type="entry name" value="Phospholipase_A2-like"/>
</dbReference>
<keyword evidence="4" id="KW-1185">Reference proteome</keyword>
<reference evidence="3 4" key="1">
    <citation type="submission" date="2022-05" db="EMBL/GenBank/DDBJ databases">
        <authorList>
            <consortium name="Genoscope - CEA"/>
            <person name="William W."/>
        </authorList>
    </citation>
    <scope>NUCLEOTIDE SEQUENCE [LARGE SCALE GENOMIC DNA]</scope>
</reference>
<evidence type="ECO:0000259" key="2">
    <source>
        <dbReference type="Pfam" id="PF08398"/>
    </source>
</evidence>
<feature type="domain" description="Phospholipase A2-like" evidence="2">
    <location>
        <begin position="572"/>
        <end position="665"/>
    </location>
</feature>
<feature type="region of interest" description="Disordered" evidence="1">
    <location>
        <begin position="1"/>
        <end position="22"/>
    </location>
</feature>
<comment type="caution">
    <text evidence="3">The sequence shown here is derived from an EMBL/GenBank/DDBJ whole genome shotgun (WGS) entry which is preliminary data.</text>
</comment>
<evidence type="ECO:0000256" key="1">
    <source>
        <dbReference type="SAM" id="MobiDB-lite"/>
    </source>
</evidence>
<dbReference type="Pfam" id="PF08398">
    <property type="entry name" value="Phospholip_A2_4"/>
    <property type="match status" value="1"/>
</dbReference>
<feature type="compositionally biased region" description="Basic and acidic residues" evidence="1">
    <location>
        <begin position="1"/>
        <end position="17"/>
    </location>
</feature>
<dbReference type="Proteomes" id="UP001159427">
    <property type="component" value="Unassembled WGS sequence"/>
</dbReference>
<sequence length="666" mass="74444">MEERAIHISSINREKRGTSKPGDFTIKFNPSLKLNPDKKHQLALDRLSMTYSWYNIRSDYGNNKIKYTHDGRTWQTITFTDGMYSYSDINDYIHQYMSQKTHHTTDSKGEKKYSINLTFILSTYRVLISLDGDYQLDLRGTDFGDLIGFEKKLITKTEYGTKLPNITNSIDVLNINTTAITNSIVNGINTNTIAVIPTDNLTRSFPFTFEPKRPLYCDTSSFHIDEMRIYVTDSLGRPVNFNGIDWFMTLILHSIQKINSKLASAIRNKSPLTLRLKHSQLRGSDELMLTQRQISKIKKSIANGTGSDIKISKTQIRHSVKHGGNLFSSLASLGARVLPYAIKGVSKAVPALATGAATALGELGINKIFGKGITIPKKFFPMLPAIRGELTKSQIDLINKMFQSGGRVVIKPTRKQIEGGFLGTLASIGIPMAISLVSKMFGGGLQVDRLRPNKKYKTDRKDLDGAGIVDSALTSGAFGSPYHVDFKKGFQLLTDPDLFKQPSGDEIKDAKARVKYYKEQYKKAKANGYKGSYTSFVKKKGWAGKPSFTFPGFGGAIDIHKQIGKLPKPKGGWTLPGHKYTGPYNDLENQVRYNPETGEILEIYDQPTGATDAVAMQHDVDYSVCGDDRKCKNKADRKMVKSLDAIPWKERQWGHTLARTIINTKQ</sequence>
<proteinExistence type="predicted"/>
<dbReference type="EMBL" id="CALNXI010001897">
    <property type="protein sequence ID" value="CAH3179237.1"/>
    <property type="molecule type" value="Genomic_DNA"/>
</dbReference>
<name>A0ABN8RLR9_9CNID</name>
<organism evidence="3 4">
    <name type="scientific">Porites evermanni</name>
    <dbReference type="NCBI Taxonomy" id="104178"/>
    <lineage>
        <taxon>Eukaryota</taxon>
        <taxon>Metazoa</taxon>
        <taxon>Cnidaria</taxon>
        <taxon>Anthozoa</taxon>
        <taxon>Hexacorallia</taxon>
        <taxon>Scleractinia</taxon>
        <taxon>Fungiina</taxon>
        <taxon>Poritidae</taxon>
        <taxon>Porites</taxon>
    </lineage>
</organism>
<accession>A0ABN8RLR9</accession>
<evidence type="ECO:0000313" key="3">
    <source>
        <dbReference type="EMBL" id="CAH3179237.1"/>
    </source>
</evidence>